<feature type="chain" id="PRO_5045793221" description="Peptidase S1 domain-containing protein" evidence="1">
    <location>
        <begin position="32"/>
        <end position="252"/>
    </location>
</feature>
<comment type="caution">
    <text evidence="3">The sequence shown here is derived from an EMBL/GenBank/DDBJ whole genome shotgun (WGS) entry which is preliminary data.</text>
</comment>
<proteinExistence type="predicted"/>
<evidence type="ECO:0000256" key="1">
    <source>
        <dbReference type="SAM" id="SignalP"/>
    </source>
</evidence>
<protein>
    <recommendedName>
        <fullName evidence="2">Peptidase S1 domain-containing protein</fullName>
    </recommendedName>
</protein>
<evidence type="ECO:0000259" key="2">
    <source>
        <dbReference type="Pfam" id="PF00089"/>
    </source>
</evidence>
<gene>
    <name evidence="3" type="ORF">GCM10022207_88580</name>
</gene>
<dbReference type="EMBL" id="BAAAZA010000060">
    <property type="protein sequence ID" value="GAA3905509.1"/>
    <property type="molecule type" value="Genomic_DNA"/>
</dbReference>
<dbReference type="InterPro" id="IPR043504">
    <property type="entry name" value="Peptidase_S1_PA_chymotrypsin"/>
</dbReference>
<dbReference type="InterPro" id="IPR009003">
    <property type="entry name" value="Peptidase_S1_PA"/>
</dbReference>
<dbReference type="Proteomes" id="UP001501563">
    <property type="component" value="Unassembled WGS sequence"/>
</dbReference>
<feature type="domain" description="Peptidase S1" evidence="2">
    <location>
        <begin position="64"/>
        <end position="231"/>
    </location>
</feature>
<name>A0ABP7LSW4_9ACTN</name>
<evidence type="ECO:0000313" key="3">
    <source>
        <dbReference type="EMBL" id="GAA3905509.1"/>
    </source>
</evidence>
<dbReference type="InterPro" id="IPR001254">
    <property type="entry name" value="Trypsin_dom"/>
</dbReference>
<feature type="signal peptide" evidence="1">
    <location>
        <begin position="1"/>
        <end position="31"/>
    </location>
</feature>
<keyword evidence="1" id="KW-0732">Signal</keyword>
<dbReference type="PROSITE" id="PS00134">
    <property type="entry name" value="TRYPSIN_HIS"/>
    <property type="match status" value="1"/>
</dbReference>
<dbReference type="InterPro" id="IPR018114">
    <property type="entry name" value="TRYPSIN_HIS"/>
</dbReference>
<keyword evidence="4" id="KW-1185">Reference proteome</keyword>
<reference evidence="4" key="1">
    <citation type="journal article" date="2019" name="Int. J. Syst. Evol. Microbiol.">
        <title>The Global Catalogue of Microorganisms (GCM) 10K type strain sequencing project: providing services to taxonomists for standard genome sequencing and annotation.</title>
        <authorList>
            <consortium name="The Broad Institute Genomics Platform"/>
            <consortium name="The Broad Institute Genome Sequencing Center for Infectious Disease"/>
            <person name="Wu L."/>
            <person name="Ma J."/>
        </authorList>
    </citation>
    <scope>NUCLEOTIDE SEQUENCE [LARGE SCALE GENOMIC DNA]</scope>
    <source>
        <strain evidence="4">JCM 16578</strain>
    </source>
</reference>
<dbReference type="RefSeq" id="WP_345554389.1">
    <property type="nucleotide sequence ID" value="NZ_BAAAZA010000060.1"/>
</dbReference>
<dbReference type="Gene3D" id="2.40.10.10">
    <property type="entry name" value="Trypsin-like serine proteases"/>
    <property type="match status" value="2"/>
</dbReference>
<organism evidence="3 4">
    <name type="scientific">Streptomyces lannensis</name>
    <dbReference type="NCBI Taxonomy" id="766498"/>
    <lineage>
        <taxon>Bacteria</taxon>
        <taxon>Bacillati</taxon>
        <taxon>Actinomycetota</taxon>
        <taxon>Actinomycetes</taxon>
        <taxon>Kitasatosporales</taxon>
        <taxon>Streptomycetaceae</taxon>
        <taxon>Streptomyces</taxon>
    </lineage>
</organism>
<sequence>MNRIPRPPGNRRHAFFGAFVMLAVTTSSVSAADGGPGPLGVTTVAKAGAAVARVGALFGTGDAQAGGHFCTASVVHSAQRDLIVTAAHCLGGGAVWFAPGYREGKAPYGVWKVTGTFVDDAWSGDEDEDSDVGFATLESIGGVDVEDVVGADKFVTGSGTGASAVTVTGYPDSAETPITCTNKPTVLSDTQQRIACPGFTAGTSGSPWVNTHGEVVGVLGGHEQGGSTPDVSYSVVLGDEAQDLYRTASAPR</sequence>
<evidence type="ECO:0000313" key="4">
    <source>
        <dbReference type="Proteomes" id="UP001501563"/>
    </source>
</evidence>
<dbReference type="SUPFAM" id="SSF50494">
    <property type="entry name" value="Trypsin-like serine proteases"/>
    <property type="match status" value="1"/>
</dbReference>
<dbReference type="Pfam" id="PF00089">
    <property type="entry name" value="Trypsin"/>
    <property type="match status" value="1"/>
</dbReference>
<accession>A0ABP7LSW4</accession>